<proteinExistence type="predicted"/>
<gene>
    <name evidence="1" type="ORF">C0Z16_36180</name>
</gene>
<keyword evidence="2" id="KW-1185">Reference proteome</keyword>
<organism evidence="1 2">
    <name type="scientific">Paraburkholderia rhynchosiae</name>
    <dbReference type="NCBI Taxonomy" id="487049"/>
    <lineage>
        <taxon>Bacteria</taxon>
        <taxon>Pseudomonadati</taxon>
        <taxon>Pseudomonadota</taxon>
        <taxon>Betaproteobacteria</taxon>
        <taxon>Burkholderiales</taxon>
        <taxon>Burkholderiaceae</taxon>
        <taxon>Paraburkholderia</taxon>
    </lineage>
</organism>
<comment type="caution">
    <text evidence="1">The sequence shown here is derived from an EMBL/GenBank/DDBJ whole genome shotgun (WGS) entry which is preliminary data.</text>
</comment>
<protein>
    <submittedName>
        <fullName evidence="1">Uncharacterized protein</fullName>
    </submittedName>
</protein>
<reference evidence="1 2" key="1">
    <citation type="submission" date="2018-01" db="EMBL/GenBank/DDBJ databases">
        <title>Whole genome analyses suggest that Burkholderia sensu lato contains two further novel genera in the rhizoxinica-symbiotica group Mycetohabitans gen. nov., and Trinickia gen. nov.: implications for the evolution of diazotrophy and nodulation in the Burkholderiaceae.</title>
        <authorList>
            <person name="Estrada-de los Santos P."/>
            <person name="Palmer M."/>
            <person name="Chavez-Ramirez B."/>
            <person name="Beukes C."/>
            <person name="Steenkamp E.T."/>
            <person name="Hirsch A.M."/>
            <person name="Manyaka P."/>
            <person name="Maluk M."/>
            <person name="Lafos M."/>
            <person name="Crook M."/>
            <person name="Gross E."/>
            <person name="Simon M.F."/>
            <person name="Bueno dos Reis Junior F."/>
            <person name="Poole P.S."/>
            <person name="Venter S.N."/>
            <person name="James E.K."/>
        </authorList>
    </citation>
    <scope>NUCLEOTIDE SEQUENCE [LARGE SCALE GENOMIC DNA]</scope>
    <source>
        <strain evidence="1 2">WSM 3937</strain>
    </source>
</reference>
<dbReference type="Proteomes" id="UP000235659">
    <property type="component" value="Unassembled WGS sequence"/>
</dbReference>
<accession>A0ABX4UT87</accession>
<name>A0ABX4UT87_9BURK</name>
<evidence type="ECO:0000313" key="1">
    <source>
        <dbReference type="EMBL" id="PMS18266.1"/>
    </source>
</evidence>
<dbReference type="EMBL" id="PNXY01000068">
    <property type="protein sequence ID" value="PMS18266.1"/>
    <property type="molecule type" value="Genomic_DNA"/>
</dbReference>
<sequence length="61" mass="6541">MLNCLNWQQLSEALPMLSATTAHAGIDLRAADAFDIGTLAGTLRVEPHELEGAFGAWCVRS</sequence>
<evidence type="ECO:0000313" key="2">
    <source>
        <dbReference type="Proteomes" id="UP000235659"/>
    </source>
</evidence>